<dbReference type="GO" id="GO:0010468">
    <property type="term" value="P:regulation of gene expression"/>
    <property type="evidence" value="ECO:0007669"/>
    <property type="project" value="TreeGrafter"/>
</dbReference>
<feature type="DNA-binding region" description="HMG box" evidence="3">
    <location>
        <begin position="342"/>
        <end position="410"/>
    </location>
</feature>
<dbReference type="EMBL" id="CCKQ01018424">
    <property type="protein sequence ID" value="CDW90387.1"/>
    <property type="molecule type" value="Genomic_DNA"/>
</dbReference>
<evidence type="ECO:0000259" key="6">
    <source>
        <dbReference type="PROSITE" id="PS50118"/>
    </source>
</evidence>
<gene>
    <name evidence="7" type="primary">Contig1883.g2038</name>
    <name evidence="7" type="ORF">STYLEM_19530</name>
</gene>
<feature type="region of interest" description="Disordered" evidence="5">
    <location>
        <begin position="743"/>
        <end position="775"/>
    </location>
</feature>
<feature type="region of interest" description="Disordered" evidence="5">
    <location>
        <begin position="256"/>
        <end position="286"/>
    </location>
</feature>
<feature type="coiled-coil region" evidence="4">
    <location>
        <begin position="475"/>
        <end position="502"/>
    </location>
</feature>
<evidence type="ECO:0000256" key="4">
    <source>
        <dbReference type="SAM" id="Coils"/>
    </source>
</evidence>
<evidence type="ECO:0000256" key="2">
    <source>
        <dbReference type="ARBA" id="ARBA00023242"/>
    </source>
</evidence>
<sequence>MKSQKLQSSAQKTSPLSQKTGASKLTPQQKRQKKIEVKTEDEEIDHHEIQELQEYFQEQESQTITDKEFYKAMQKLKERGNNAVPPKKSASAYIIFGKEKRAEILKRNPTAKVTEVVKEIAQSWGKLGKEEKQKYKEAAKKDKERYEKELRSLESFSEKLKKPKKCLSAYMIFVKETRPLIVEEHQEMGALQVMQEVGKQWQALTEEQKSYFKEKADKDKMRYLNEQRAFYDEVEKIGQKHGTVTTKDGQIAVAAQQTPNDQFNKQKPRLNNKGNENSSSQQSQLQKRKLIVKLSNINQGESPQKRIKNEEFKVGNNNGMIDQQNSNKNMIPIGQQNTENKPKKPLSAYIYFSQEFREIIRQKFPTMTVAQVMKAVSHRWSKLTKEQKQPFEQIANEDKLRYDREIYDCRKGLFQGRSLTPSIRIQSNNDAVSSALEISEDLYEFLQVAPKQENDENGDDQFENYDENLEDQEYEDQVNNNMENIEEQNNLQSNNLKVVIENFDEVQMRNRKDSLINPLLQGIKFESEDHVNDMQNNMQSMPGMNMSNNNDMNTIGSTVSFGQASMMQIPHNQHLQACLSPFGFNDGGQRNYMLQNELAKRENERKTSMNFNYGTGFFTQQSPAMNPIMTSSMFNMPFLGGLGGLQDEQNQLGYLMSSPFQLPPSNHQLQSSATFGRPSGQGNQLRIPGSSPQLGAMAPPNQMMMNPNSYLGSSNNEYASTLSPFLAPQPPQQFMMSNQQFQSQGMNGYGQGSANNSASTQSSMNQQINQQGLFR</sequence>
<dbReference type="Proteomes" id="UP000039865">
    <property type="component" value="Unassembled WGS sequence"/>
</dbReference>
<feature type="region of interest" description="Disordered" evidence="5">
    <location>
        <begin position="661"/>
        <end position="712"/>
    </location>
</feature>
<feature type="domain" description="HMG box" evidence="6">
    <location>
        <begin position="86"/>
        <end position="154"/>
    </location>
</feature>
<dbReference type="Pfam" id="PF00505">
    <property type="entry name" value="HMG_box"/>
    <property type="match status" value="3"/>
</dbReference>
<dbReference type="GO" id="GO:0003677">
    <property type="term" value="F:DNA binding"/>
    <property type="evidence" value="ECO:0007669"/>
    <property type="project" value="UniProtKB-UniRule"/>
</dbReference>
<feature type="DNA-binding region" description="HMG box" evidence="3">
    <location>
        <begin position="163"/>
        <end position="231"/>
    </location>
</feature>
<dbReference type="InterPro" id="IPR036910">
    <property type="entry name" value="HMG_box_dom_sf"/>
</dbReference>
<organism evidence="7 8">
    <name type="scientific">Stylonychia lemnae</name>
    <name type="common">Ciliate</name>
    <dbReference type="NCBI Taxonomy" id="5949"/>
    <lineage>
        <taxon>Eukaryota</taxon>
        <taxon>Sar</taxon>
        <taxon>Alveolata</taxon>
        <taxon>Ciliophora</taxon>
        <taxon>Intramacronucleata</taxon>
        <taxon>Spirotrichea</taxon>
        <taxon>Stichotrichia</taxon>
        <taxon>Sporadotrichida</taxon>
        <taxon>Oxytrichidae</taxon>
        <taxon>Stylonychinae</taxon>
        <taxon>Stylonychia</taxon>
    </lineage>
</organism>
<dbReference type="PANTHER" id="PTHR46040:SF3">
    <property type="entry name" value="HIGH MOBILITY GROUP PROTEIN 2"/>
    <property type="match status" value="1"/>
</dbReference>
<feature type="compositionally biased region" description="Basic and acidic residues" evidence="5">
    <location>
        <begin position="34"/>
        <end position="46"/>
    </location>
</feature>
<feature type="compositionally biased region" description="Polar residues" evidence="5">
    <location>
        <begin position="752"/>
        <end position="775"/>
    </location>
</feature>
<feature type="compositionally biased region" description="Polar residues" evidence="5">
    <location>
        <begin position="256"/>
        <end position="265"/>
    </location>
</feature>
<dbReference type="SUPFAM" id="SSF47095">
    <property type="entry name" value="HMG-box"/>
    <property type="match status" value="3"/>
</dbReference>
<feature type="coiled-coil region" evidence="4">
    <location>
        <begin position="129"/>
        <end position="156"/>
    </location>
</feature>
<dbReference type="Gene3D" id="1.10.30.10">
    <property type="entry name" value="High mobility group box domain"/>
    <property type="match status" value="3"/>
</dbReference>
<dbReference type="PANTHER" id="PTHR46040">
    <property type="entry name" value="HIGH MOBILITY GROUP PROTEIN 2"/>
    <property type="match status" value="1"/>
</dbReference>
<feature type="domain" description="HMG box" evidence="6">
    <location>
        <begin position="342"/>
        <end position="410"/>
    </location>
</feature>
<proteinExistence type="predicted"/>
<feature type="compositionally biased region" description="Low complexity" evidence="5">
    <location>
        <begin position="699"/>
        <end position="708"/>
    </location>
</feature>
<evidence type="ECO:0000256" key="1">
    <source>
        <dbReference type="ARBA" id="ARBA00023125"/>
    </source>
</evidence>
<feature type="compositionally biased region" description="Polar residues" evidence="5">
    <location>
        <begin position="661"/>
        <end position="684"/>
    </location>
</feature>
<feature type="domain" description="HMG box" evidence="6">
    <location>
        <begin position="163"/>
        <end position="231"/>
    </location>
</feature>
<evidence type="ECO:0000256" key="5">
    <source>
        <dbReference type="SAM" id="MobiDB-lite"/>
    </source>
</evidence>
<dbReference type="CDD" id="cd00084">
    <property type="entry name" value="HMG-box_SF"/>
    <property type="match status" value="1"/>
</dbReference>
<dbReference type="InterPro" id="IPR009071">
    <property type="entry name" value="HMG_box_dom"/>
</dbReference>
<feature type="region of interest" description="Disordered" evidence="5">
    <location>
        <begin position="1"/>
        <end position="46"/>
    </location>
</feature>
<keyword evidence="8" id="KW-1185">Reference proteome</keyword>
<dbReference type="OrthoDB" id="1919336at2759"/>
<evidence type="ECO:0000313" key="7">
    <source>
        <dbReference type="EMBL" id="CDW90387.1"/>
    </source>
</evidence>
<dbReference type="GO" id="GO:0005634">
    <property type="term" value="C:nucleus"/>
    <property type="evidence" value="ECO:0007669"/>
    <property type="project" value="UniProtKB-UniRule"/>
</dbReference>
<feature type="compositionally biased region" description="Polar residues" evidence="5">
    <location>
        <begin position="1"/>
        <end position="29"/>
    </location>
</feature>
<evidence type="ECO:0000313" key="8">
    <source>
        <dbReference type="Proteomes" id="UP000039865"/>
    </source>
</evidence>
<reference evidence="7 8" key="1">
    <citation type="submission" date="2014-06" db="EMBL/GenBank/DDBJ databases">
        <authorList>
            <person name="Swart Estienne"/>
        </authorList>
    </citation>
    <scope>NUCLEOTIDE SEQUENCE [LARGE SCALE GENOMIC DNA]</scope>
    <source>
        <strain evidence="7 8">130c</strain>
    </source>
</reference>
<dbReference type="SMART" id="SM00398">
    <property type="entry name" value="HMG"/>
    <property type="match status" value="3"/>
</dbReference>
<name>A0A078BAY3_STYLE</name>
<dbReference type="InterPro" id="IPR051965">
    <property type="entry name" value="ChromReg_NeuronalGeneExpr"/>
</dbReference>
<dbReference type="InParanoid" id="A0A078BAY3"/>
<keyword evidence="4" id="KW-0175">Coiled coil</keyword>
<protein>
    <submittedName>
        <fullName evidence="7">High mobility group protein</fullName>
    </submittedName>
</protein>
<keyword evidence="1 3" id="KW-0238">DNA-binding</keyword>
<evidence type="ECO:0000256" key="3">
    <source>
        <dbReference type="PROSITE-ProRule" id="PRU00267"/>
    </source>
</evidence>
<dbReference type="AlphaFoldDB" id="A0A078BAY3"/>
<feature type="DNA-binding region" description="HMG box" evidence="3">
    <location>
        <begin position="86"/>
        <end position="154"/>
    </location>
</feature>
<keyword evidence="2 3" id="KW-0539">Nucleus</keyword>
<dbReference type="PROSITE" id="PS50118">
    <property type="entry name" value="HMG_BOX_2"/>
    <property type="match status" value="3"/>
</dbReference>
<accession>A0A078BAY3</accession>